<reference evidence="1 2" key="1">
    <citation type="submission" date="2024-09" db="EMBL/GenBank/DDBJ databases">
        <authorList>
            <person name="Lee S.D."/>
        </authorList>
    </citation>
    <scope>NUCLEOTIDE SEQUENCE [LARGE SCALE GENOMIC DNA]</scope>
    <source>
        <strain evidence="1 2">N1-3</strain>
    </source>
</reference>
<dbReference type="RefSeq" id="WP_380558290.1">
    <property type="nucleotide sequence ID" value="NZ_JBHEZY010000018.1"/>
</dbReference>
<organism evidence="1 2">
    <name type="scientific">Streptacidiphilus alkalitolerans</name>
    <dbReference type="NCBI Taxonomy" id="3342712"/>
    <lineage>
        <taxon>Bacteria</taxon>
        <taxon>Bacillati</taxon>
        <taxon>Actinomycetota</taxon>
        <taxon>Actinomycetes</taxon>
        <taxon>Kitasatosporales</taxon>
        <taxon>Streptomycetaceae</taxon>
        <taxon>Streptacidiphilus</taxon>
    </lineage>
</organism>
<evidence type="ECO:0000313" key="1">
    <source>
        <dbReference type="EMBL" id="MFC1435330.1"/>
    </source>
</evidence>
<accession>A0ABV6XAM5</accession>
<gene>
    <name evidence="1" type="ORF">ACEZDB_32290</name>
</gene>
<protein>
    <submittedName>
        <fullName evidence="1">Uncharacterized protein</fullName>
    </submittedName>
</protein>
<sequence>MDESTNPLSAEHRGELARWAADREARLAARGVNVPGGTLQERLALLDREFEANPAKENPVVAENHQLRRLVEIYAEGMRDLLSGKLLVPAEG</sequence>
<proteinExistence type="predicted"/>
<dbReference type="Proteomes" id="UP001592530">
    <property type="component" value="Unassembled WGS sequence"/>
</dbReference>
<comment type="caution">
    <text evidence="1">The sequence shown here is derived from an EMBL/GenBank/DDBJ whole genome shotgun (WGS) entry which is preliminary data.</text>
</comment>
<name>A0ABV6XAM5_9ACTN</name>
<dbReference type="EMBL" id="JBHEZY010000018">
    <property type="protein sequence ID" value="MFC1435330.1"/>
    <property type="molecule type" value="Genomic_DNA"/>
</dbReference>
<evidence type="ECO:0000313" key="2">
    <source>
        <dbReference type="Proteomes" id="UP001592530"/>
    </source>
</evidence>